<evidence type="ECO:0000256" key="6">
    <source>
        <dbReference type="ARBA" id="ARBA00023136"/>
    </source>
</evidence>
<dbReference type="Proteomes" id="UP001230156">
    <property type="component" value="Unassembled WGS sequence"/>
</dbReference>
<dbReference type="NCBIfam" id="TIGR00901">
    <property type="entry name" value="2A0125"/>
    <property type="match status" value="1"/>
</dbReference>
<comment type="similarity">
    <text evidence="2">Belongs to the major facilitator superfamily.</text>
</comment>
<keyword evidence="4 7" id="KW-0812">Transmembrane</keyword>
<dbReference type="InterPro" id="IPR004752">
    <property type="entry name" value="AmpG_permease/AT-1"/>
</dbReference>
<feature type="transmembrane region" description="Helical" evidence="7">
    <location>
        <begin position="25"/>
        <end position="45"/>
    </location>
</feature>
<feature type="transmembrane region" description="Helical" evidence="7">
    <location>
        <begin position="258"/>
        <end position="279"/>
    </location>
</feature>
<dbReference type="PANTHER" id="PTHR12778">
    <property type="entry name" value="SOLUTE CARRIER FAMILY 33 ACETYL-COA TRANSPORTER -RELATED"/>
    <property type="match status" value="1"/>
</dbReference>
<reference evidence="10" key="1">
    <citation type="submission" date="2023-08" db="EMBL/GenBank/DDBJ databases">
        <title>Rhodospirillaceae gen. nov., a novel taxon isolated from the Yangtze River Yuezi River estuary sludge.</title>
        <authorList>
            <person name="Ruan L."/>
        </authorList>
    </citation>
    <scope>NUCLEOTIDE SEQUENCE [LARGE SCALE GENOMIC DNA]</scope>
    <source>
        <strain evidence="10">R-7</strain>
    </source>
</reference>
<feature type="domain" description="Major facilitator superfamily (MFS) profile" evidence="8">
    <location>
        <begin position="23"/>
        <end position="439"/>
    </location>
</feature>
<dbReference type="RefSeq" id="WP_379955955.1">
    <property type="nucleotide sequence ID" value="NZ_JAUYVI010000004.1"/>
</dbReference>
<keyword evidence="5 7" id="KW-1133">Transmembrane helix</keyword>
<evidence type="ECO:0000256" key="5">
    <source>
        <dbReference type="ARBA" id="ARBA00022989"/>
    </source>
</evidence>
<name>A0ABU0YL73_9PROT</name>
<evidence type="ECO:0000313" key="10">
    <source>
        <dbReference type="Proteomes" id="UP001230156"/>
    </source>
</evidence>
<feature type="transmembrane region" description="Helical" evidence="7">
    <location>
        <begin position="349"/>
        <end position="373"/>
    </location>
</feature>
<keyword evidence="10" id="KW-1185">Reference proteome</keyword>
<dbReference type="Pfam" id="PF07690">
    <property type="entry name" value="MFS_1"/>
    <property type="match status" value="1"/>
</dbReference>
<dbReference type="InterPro" id="IPR011701">
    <property type="entry name" value="MFS"/>
</dbReference>
<evidence type="ECO:0000256" key="3">
    <source>
        <dbReference type="ARBA" id="ARBA00022448"/>
    </source>
</evidence>
<gene>
    <name evidence="9" type="ORF">Q8A70_12390</name>
</gene>
<comment type="caution">
    <text evidence="9">The sequence shown here is derived from an EMBL/GenBank/DDBJ whole genome shotgun (WGS) entry which is preliminary data.</text>
</comment>
<feature type="transmembrane region" description="Helical" evidence="7">
    <location>
        <begin position="324"/>
        <end position="343"/>
    </location>
</feature>
<organism evidence="9 10">
    <name type="scientific">Dongia sedimenti</name>
    <dbReference type="NCBI Taxonomy" id="3064282"/>
    <lineage>
        <taxon>Bacteria</taxon>
        <taxon>Pseudomonadati</taxon>
        <taxon>Pseudomonadota</taxon>
        <taxon>Alphaproteobacteria</taxon>
        <taxon>Rhodospirillales</taxon>
        <taxon>Dongiaceae</taxon>
        <taxon>Dongia</taxon>
    </lineage>
</organism>
<evidence type="ECO:0000256" key="4">
    <source>
        <dbReference type="ARBA" id="ARBA00022692"/>
    </source>
</evidence>
<dbReference type="Gene3D" id="1.20.1250.20">
    <property type="entry name" value="MFS general substrate transporter like domains"/>
    <property type="match status" value="2"/>
</dbReference>
<comment type="subcellular location">
    <subcellularLocation>
        <location evidence="1">Membrane</location>
        <topology evidence="1">Multi-pass membrane protein</topology>
    </subcellularLocation>
</comment>
<feature type="transmembrane region" description="Helical" evidence="7">
    <location>
        <begin position="184"/>
        <end position="207"/>
    </location>
</feature>
<keyword evidence="6 7" id="KW-0472">Membrane</keyword>
<proteinExistence type="inferred from homology"/>
<keyword evidence="3" id="KW-0813">Transport</keyword>
<evidence type="ECO:0000313" key="9">
    <source>
        <dbReference type="EMBL" id="MDQ7248474.1"/>
    </source>
</evidence>
<feature type="transmembrane region" description="Helical" evidence="7">
    <location>
        <begin position="57"/>
        <end position="75"/>
    </location>
</feature>
<feature type="transmembrane region" description="Helical" evidence="7">
    <location>
        <begin position="299"/>
        <end position="317"/>
    </location>
</feature>
<feature type="transmembrane region" description="Helical" evidence="7">
    <location>
        <begin position="96"/>
        <end position="114"/>
    </location>
</feature>
<evidence type="ECO:0000256" key="1">
    <source>
        <dbReference type="ARBA" id="ARBA00004141"/>
    </source>
</evidence>
<feature type="transmembrane region" description="Helical" evidence="7">
    <location>
        <begin position="380"/>
        <end position="397"/>
    </location>
</feature>
<evidence type="ECO:0000259" key="8">
    <source>
        <dbReference type="PROSITE" id="PS50850"/>
    </source>
</evidence>
<evidence type="ECO:0000256" key="2">
    <source>
        <dbReference type="ARBA" id="ARBA00008335"/>
    </source>
</evidence>
<dbReference type="SUPFAM" id="SSF103473">
    <property type="entry name" value="MFS general substrate transporter"/>
    <property type="match status" value="1"/>
</dbReference>
<dbReference type="PROSITE" id="PS50850">
    <property type="entry name" value="MFS"/>
    <property type="match status" value="1"/>
</dbReference>
<dbReference type="EMBL" id="JAUYVI010000004">
    <property type="protein sequence ID" value="MDQ7248474.1"/>
    <property type="molecule type" value="Genomic_DNA"/>
</dbReference>
<feature type="transmembrane region" description="Helical" evidence="7">
    <location>
        <begin position="417"/>
        <end position="435"/>
    </location>
</feature>
<accession>A0ABU0YL73</accession>
<dbReference type="InterPro" id="IPR036259">
    <property type="entry name" value="MFS_trans_sf"/>
</dbReference>
<dbReference type="InterPro" id="IPR020846">
    <property type="entry name" value="MFS_dom"/>
</dbReference>
<evidence type="ECO:0000256" key="7">
    <source>
        <dbReference type="SAM" id="Phobius"/>
    </source>
</evidence>
<protein>
    <submittedName>
        <fullName evidence="9">MFS transporter</fullName>
    </submittedName>
</protein>
<dbReference type="PANTHER" id="PTHR12778:SF10">
    <property type="entry name" value="MAJOR FACILITATOR SUPERFAMILY DOMAIN-CONTAINING PROTEIN 3"/>
    <property type="match status" value="1"/>
</dbReference>
<sequence>MSESTATPRKSWGEAFAVYLEPRQLIILVMGFASGLPLLLTLSTLSYWLSKVGIDKTTIGLFALAGAPYTFKFIWSPLIDQMPLPVLTRLLGWRKGWLFLLQLLLAAAIFALGFTDPAVNAEATAMMVLAVAFFSASQDIVIDAYRIEILKPEEQGAGAGTTQVGYRIGLLLAGAGAVAMSDFISWQAIFAILAAAVLACAIFTLFIPEPERRDPLVMRKIARKEFVGIAALTNFDYRGRIKEAVVDPFADFIRRPGWFVILIFILFYKFGDAFGGTMATPFYNELGFTGVEIAAVTKVWGVLATAIGGILGGLVVARIGVFKTLMIGGVLQGITNLLFSVLAMKGHDLIWLGVAVSADNLAGGVAAAAFVAYLSELCNLAFTATQYALLTSFMAYGRTMMSSGSGWLADHMPWPEFWATTALMAIPGLVFLLWITRLYPNEKNLVPDQTLTP</sequence>